<comment type="caution">
    <text evidence="2">The sequence shown here is derived from an EMBL/GenBank/DDBJ whole genome shotgun (WGS) entry which is preliminary data.</text>
</comment>
<evidence type="ECO:0000259" key="1">
    <source>
        <dbReference type="PROSITE" id="PS51819"/>
    </source>
</evidence>
<dbReference type="CDD" id="cd07252">
    <property type="entry name" value="BphC1-RGP6_N_like"/>
    <property type="match status" value="1"/>
</dbReference>
<dbReference type="Pfam" id="PF00903">
    <property type="entry name" value="Glyoxalase"/>
    <property type="match status" value="1"/>
</dbReference>
<keyword evidence="2" id="KW-0614">Plasmid</keyword>
<dbReference type="InterPro" id="IPR004360">
    <property type="entry name" value="Glyas_Fos-R_dOase_dom"/>
</dbReference>
<dbReference type="Proteomes" id="UP001293718">
    <property type="component" value="Unassembled WGS sequence"/>
</dbReference>
<dbReference type="EMBL" id="JAXOJX010000001">
    <property type="protein sequence ID" value="MDZ5455102.1"/>
    <property type="molecule type" value="Genomic_DNA"/>
</dbReference>
<evidence type="ECO:0000313" key="2">
    <source>
        <dbReference type="EMBL" id="MDZ5455102.1"/>
    </source>
</evidence>
<feature type="domain" description="VOC" evidence="1">
    <location>
        <begin position="145"/>
        <end position="265"/>
    </location>
</feature>
<protein>
    <submittedName>
        <fullName evidence="2">VOC family protein</fullName>
    </submittedName>
</protein>
<proteinExistence type="predicted"/>
<dbReference type="PROSITE" id="PS51819">
    <property type="entry name" value="VOC"/>
    <property type="match status" value="2"/>
</dbReference>
<feature type="domain" description="VOC" evidence="1">
    <location>
        <begin position="5"/>
        <end position="122"/>
    </location>
</feature>
<organism evidence="2 3">
    <name type="scientific">Azohydromonas lata</name>
    <dbReference type="NCBI Taxonomy" id="45677"/>
    <lineage>
        <taxon>Bacteria</taxon>
        <taxon>Pseudomonadati</taxon>
        <taxon>Pseudomonadota</taxon>
        <taxon>Betaproteobacteria</taxon>
        <taxon>Burkholderiales</taxon>
        <taxon>Sphaerotilaceae</taxon>
        <taxon>Azohydromonas</taxon>
    </lineage>
</organism>
<dbReference type="InterPro" id="IPR029068">
    <property type="entry name" value="Glyas_Bleomycin-R_OHBP_Dase"/>
</dbReference>
<keyword evidence="3" id="KW-1185">Reference proteome</keyword>
<geneLocation type="plasmid" evidence="2">
    <name>unnamed</name>
</geneLocation>
<sequence>MDIIGIGYLGFESARIEEWRTYGPQVLGFQVGASPEADPESLYFRIDDRRHRFAFHPGQRERLAYIGWEARGKLEFEAAVRRLREAGVDVTEGDVALCELRGVKAVVRFRDPVGYQHELFYAQKWMPRSFQSGRPHGGFVADGRGLGHVVLITPEFTPELEHFLTEVMGFHYYGAGAGKGKTAFYRTKLNNYTSHDIAYGHGPGKMGIQHIGLFVKSLRDVGETYDIVKQRNLPMMMTLGQHTQDPHVSFYHFSPSGFAFEVITELEPWHHDGFELNPEKLSTWGHEVVGPILGPSVRSPQEVLDAEGLAILERNKHRHA</sequence>
<dbReference type="Pfam" id="PF22632">
    <property type="entry name" value="BphC_D1"/>
    <property type="match status" value="1"/>
</dbReference>
<accession>A0ABU5I7M9</accession>
<dbReference type="SUPFAM" id="SSF54593">
    <property type="entry name" value="Glyoxalase/Bleomycin resistance protein/Dihydroxybiphenyl dioxygenase"/>
    <property type="match status" value="1"/>
</dbReference>
<dbReference type="RefSeq" id="WP_029000746.1">
    <property type="nucleotide sequence ID" value="NZ_JAXOJX010000001.1"/>
</dbReference>
<gene>
    <name evidence="2" type="ORF">SM757_00805</name>
</gene>
<name>A0ABU5I7M9_9BURK</name>
<dbReference type="InterPro" id="IPR037523">
    <property type="entry name" value="VOC_core"/>
</dbReference>
<reference evidence="2 3" key="1">
    <citation type="submission" date="2023-11" db="EMBL/GenBank/DDBJ databases">
        <title>Draft genome of Azohydromonas lata strain H1 (DSM1123), a polyhydroxyalkanoate producer.</title>
        <authorList>
            <person name="Traversa D."/>
            <person name="D'Addabbo P."/>
            <person name="Pazzani C."/>
            <person name="Manzari C."/>
            <person name="Chiara M."/>
            <person name="Scrascia M."/>
        </authorList>
    </citation>
    <scope>NUCLEOTIDE SEQUENCE [LARGE SCALE GENOMIC DNA]</scope>
    <source>
        <strain evidence="2 3">H1</strain>
        <plasmid evidence="2">unnamed</plasmid>
    </source>
</reference>
<dbReference type="Gene3D" id="3.10.180.10">
    <property type="entry name" value="2,3-Dihydroxybiphenyl 1,2-Dioxygenase, domain 1"/>
    <property type="match status" value="2"/>
</dbReference>
<evidence type="ECO:0000313" key="3">
    <source>
        <dbReference type="Proteomes" id="UP001293718"/>
    </source>
</evidence>